<name>A0A4R9K5V0_9LEPT</name>
<dbReference type="RefSeq" id="WP_135649847.1">
    <property type="nucleotide sequence ID" value="NZ_RQGF01000028.1"/>
</dbReference>
<dbReference type="AlphaFoldDB" id="A0A4R9K5V0"/>
<dbReference type="InterPro" id="IPR024453">
    <property type="entry name" value="Peptidase_C92"/>
</dbReference>
<dbReference type="Proteomes" id="UP000297762">
    <property type="component" value="Unassembled WGS sequence"/>
</dbReference>
<accession>A0A4R9K5V0</accession>
<dbReference type="NCBIfam" id="NF007458">
    <property type="entry name" value="PRK10030.1"/>
    <property type="match status" value="1"/>
</dbReference>
<dbReference type="EMBL" id="RQGF01000028">
    <property type="protein sequence ID" value="TGL60677.1"/>
    <property type="molecule type" value="Genomic_DNA"/>
</dbReference>
<dbReference type="Pfam" id="PF05708">
    <property type="entry name" value="Peptidase_C92"/>
    <property type="match status" value="1"/>
</dbReference>
<gene>
    <name evidence="1" type="ORF">EHQ64_12690</name>
</gene>
<sequence length="208" mass="24102">MFLKIKYYLILILLILAFPLIPKEINLNPSLLKEGDIIFQETNSEQAKAIKLVTKSRYTHTGIILDRGNGLEVLEAVQPVRWISLKKFVDKGISKHYVIKRVKDKNLSKDILDKMKTKGASFLGKNYDLYFEWSDDRIYCTELIWKLYKDSANIEVGELKKLGDYDLSHPMVKKIMKKRYGKNIPLEEDVISPQSMFESPTLITVSEN</sequence>
<protein>
    <submittedName>
        <fullName evidence="1">YiiX family permuted papain-like enzyme</fullName>
    </submittedName>
</protein>
<comment type="caution">
    <text evidence="1">The sequence shown here is derived from an EMBL/GenBank/DDBJ whole genome shotgun (WGS) entry which is preliminary data.</text>
</comment>
<keyword evidence="2" id="KW-1185">Reference proteome</keyword>
<evidence type="ECO:0000313" key="1">
    <source>
        <dbReference type="EMBL" id="TGL60677.1"/>
    </source>
</evidence>
<evidence type="ECO:0000313" key="2">
    <source>
        <dbReference type="Proteomes" id="UP000297762"/>
    </source>
</evidence>
<dbReference type="SUPFAM" id="SSF54001">
    <property type="entry name" value="Cysteine proteinases"/>
    <property type="match status" value="1"/>
</dbReference>
<reference evidence="1" key="1">
    <citation type="journal article" date="2019" name="PLoS Negl. Trop. Dis.">
        <title>Revisiting the worldwide diversity of Leptospira species in the environment.</title>
        <authorList>
            <person name="Vincent A.T."/>
            <person name="Schiettekatte O."/>
            <person name="Bourhy P."/>
            <person name="Veyrier F.J."/>
            <person name="Picardeau M."/>
        </authorList>
    </citation>
    <scope>NUCLEOTIDE SEQUENCE [LARGE SCALE GENOMIC DNA]</scope>
    <source>
        <strain evidence="1">201702455</strain>
    </source>
</reference>
<dbReference type="OrthoDB" id="195541at2"/>
<dbReference type="Gene3D" id="3.90.1720.10">
    <property type="entry name" value="endopeptidase domain like (from Nostoc punctiforme)"/>
    <property type="match status" value="1"/>
</dbReference>
<organism evidence="1 2">
    <name type="scientific">Leptospira sarikeiensis</name>
    <dbReference type="NCBI Taxonomy" id="2484943"/>
    <lineage>
        <taxon>Bacteria</taxon>
        <taxon>Pseudomonadati</taxon>
        <taxon>Spirochaetota</taxon>
        <taxon>Spirochaetia</taxon>
        <taxon>Leptospirales</taxon>
        <taxon>Leptospiraceae</taxon>
        <taxon>Leptospira</taxon>
    </lineage>
</organism>
<dbReference type="InterPro" id="IPR038765">
    <property type="entry name" value="Papain-like_cys_pep_sf"/>
</dbReference>
<proteinExistence type="predicted"/>